<dbReference type="EMBL" id="JABWMJ010000019">
    <property type="protein sequence ID" value="NUZ08913.1"/>
    <property type="molecule type" value="Genomic_DNA"/>
</dbReference>
<dbReference type="InterPro" id="IPR032694">
    <property type="entry name" value="CopC/D"/>
</dbReference>
<feature type="transmembrane region" description="Helical" evidence="6">
    <location>
        <begin position="126"/>
        <end position="143"/>
    </location>
</feature>
<feature type="domain" description="Copper resistance protein D" evidence="7">
    <location>
        <begin position="197"/>
        <end position="304"/>
    </location>
</feature>
<dbReference type="PANTHER" id="PTHR34820">
    <property type="entry name" value="INNER MEMBRANE PROTEIN YEBZ"/>
    <property type="match status" value="1"/>
</dbReference>
<keyword evidence="3 6" id="KW-0812">Transmembrane</keyword>
<keyword evidence="5 6" id="KW-0472">Membrane</keyword>
<dbReference type="RefSeq" id="WP_176071772.1">
    <property type="nucleotide sequence ID" value="NZ_JABWMJ010000019.1"/>
</dbReference>
<evidence type="ECO:0000259" key="7">
    <source>
        <dbReference type="Pfam" id="PF05425"/>
    </source>
</evidence>
<keyword evidence="9" id="KW-1185">Reference proteome</keyword>
<gene>
    <name evidence="8" type="ORF">HQN59_24530</name>
</gene>
<comment type="caution">
    <text evidence="8">The sequence shown here is derived from an EMBL/GenBank/DDBJ whole genome shotgun (WGS) entry which is preliminary data.</text>
</comment>
<feature type="transmembrane region" description="Helical" evidence="6">
    <location>
        <begin position="201"/>
        <end position="222"/>
    </location>
</feature>
<keyword evidence="2" id="KW-1003">Cell membrane</keyword>
<organism evidence="8 9">
    <name type="scientific">Piscinibacter koreensis</name>
    <dbReference type="NCBI Taxonomy" id="2742824"/>
    <lineage>
        <taxon>Bacteria</taxon>
        <taxon>Pseudomonadati</taxon>
        <taxon>Pseudomonadota</taxon>
        <taxon>Betaproteobacteria</taxon>
        <taxon>Burkholderiales</taxon>
        <taxon>Sphaerotilaceae</taxon>
        <taxon>Piscinibacter</taxon>
    </lineage>
</organism>
<feature type="transmembrane region" description="Helical" evidence="6">
    <location>
        <begin position="52"/>
        <end position="75"/>
    </location>
</feature>
<accession>A0A7Y6TZ40</accession>
<proteinExistence type="predicted"/>
<keyword evidence="4 6" id="KW-1133">Transmembrane helix</keyword>
<dbReference type="GO" id="GO:0005886">
    <property type="term" value="C:plasma membrane"/>
    <property type="evidence" value="ECO:0007669"/>
    <property type="project" value="UniProtKB-SubCell"/>
</dbReference>
<dbReference type="PANTHER" id="PTHR34820:SF4">
    <property type="entry name" value="INNER MEMBRANE PROTEIN YEBZ"/>
    <property type="match status" value="1"/>
</dbReference>
<evidence type="ECO:0000256" key="5">
    <source>
        <dbReference type="ARBA" id="ARBA00023136"/>
    </source>
</evidence>
<dbReference type="Pfam" id="PF05425">
    <property type="entry name" value="CopD"/>
    <property type="match status" value="1"/>
</dbReference>
<evidence type="ECO:0000256" key="1">
    <source>
        <dbReference type="ARBA" id="ARBA00004651"/>
    </source>
</evidence>
<feature type="transmembrane region" description="Helical" evidence="6">
    <location>
        <begin position="12"/>
        <end position="31"/>
    </location>
</feature>
<dbReference type="AlphaFoldDB" id="A0A7Y6TZ40"/>
<dbReference type="GO" id="GO:0006825">
    <property type="term" value="P:copper ion transport"/>
    <property type="evidence" value="ECO:0007669"/>
    <property type="project" value="InterPro"/>
</dbReference>
<evidence type="ECO:0000313" key="8">
    <source>
        <dbReference type="EMBL" id="NUZ08913.1"/>
    </source>
</evidence>
<sequence length="311" mass="32161">MDGAGLRTYQLVVTVAINVALAAVAGSLSALNILARGDSAWSRSRASSIEGVLFASTAIALGSAILGLWILSAVITELPLLASAGSIGRILLQTHAGRAWAVGAAALVVLLLLLRARRARPRRSRVLAVGAVCAVVFAGSRSWTSHAGATGDLLVFAIDWAHLVSVSVWAGMVGISASLVLRDPLPQYFREKGECAQFVQILSDTATGSLVVLFVTGIFSSWRSLGGSAAPLVSSSYGSLLLAKLALVAVAVGLGAHNRIATMPVLLALLGARNSTFSGPYRRFVLTLSSESRILLAILVLASILSLSSPP</sequence>
<evidence type="ECO:0000313" key="9">
    <source>
        <dbReference type="Proteomes" id="UP000529637"/>
    </source>
</evidence>
<protein>
    <submittedName>
        <fullName evidence="8">CopD family protein</fullName>
    </submittedName>
</protein>
<name>A0A7Y6TZ40_9BURK</name>
<evidence type="ECO:0000256" key="3">
    <source>
        <dbReference type="ARBA" id="ARBA00022692"/>
    </source>
</evidence>
<dbReference type="Proteomes" id="UP000529637">
    <property type="component" value="Unassembled WGS sequence"/>
</dbReference>
<dbReference type="InterPro" id="IPR008457">
    <property type="entry name" value="Cu-R_CopD_dom"/>
</dbReference>
<comment type="subcellular location">
    <subcellularLocation>
        <location evidence="1">Cell membrane</location>
        <topology evidence="1">Multi-pass membrane protein</topology>
    </subcellularLocation>
</comment>
<evidence type="ECO:0000256" key="6">
    <source>
        <dbReference type="SAM" id="Phobius"/>
    </source>
</evidence>
<reference evidence="8 9" key="1">
    <citation type="submission" date="2020-06" db="EMBL/GenBank/DDBJ databases">
        <title>Schlegella sp. ID0723 isolated from air conditioner.</title>
        <authorList>
            <person name="Kim D.Y."/>
            <person name="Kim D.-U."/>
        </authorList>
    </citation>
    <scope>NUCLEOTIDE SEQUENCE [LARGE SCALE GENOMIC DNA]</scope>
    <source>
        <strain evidence="8 9">ID0723</strain>
    </source>
</reference>
<feature type="transmembrane region" description="Helical" evidence="6">
    <location>
        <begin position="242"/>
        <end position="272"/>
    </location>
</feature>
<evidence type="ECO:0000256" key="4">
    <source>
        <dbReference type="ARBA" id="ARBA00022989"/>
    </source>
</evidence>
<evidence type="ECO:0000256" key="2">
    <source>
        <dbReference type="ARBA" id="ARBA00022475"/>
    </source>
</evidence>
<feature type="transmembrane region" description="Helical" evidence="6">
    <location>
        <begin position="163"/>
        <end position="181"/>
    </location>
</feature>
<feature type="transmembrane region" description="Helical" evidence="6">
    <location>
        <begin position="95"/>
        <end position="114"/>
    </location>
</feature>